<sequence length="101" mass="11021">MEACVLVRAPRLHSHTSPSSLTSLPLPATERSPSFTNRKRSHLFVRCTLVAIIPEHTVRNTSCTRPSRDTCMACTKRVQGQLHGLSAVATSLAQMMGAVHL</sequence>
<proteinExistence type="predicted"/>
<evidence type="ECO:0000313" key="2">
    <source>
        <dbReference type="EMBL" id="EPY16139.1"/>
    </source>
</evidence>
<dbReference type="AlphaFoldDB" id="S9TGX3"/>
<reference evidence="2 3" key="1">
    <citation type="journal article" date="2013" name="PLoS ONE">
        <title>Predicting the Proteins of Angomonas deanei, Strigomonas culicis and Their Respective Endosymbionts Reveals New Aspects of the Trypanosomatidae Family.</title>
        <authorList>
            <person name="Motta M.C."/>
            <person name="Martins A.C."/>
            <person name="de Souza S.S."/>
            <person name="Catta-Preta C.M."/>
            <person name="Silva R."/>
            <person name="Klein C.C."/>
            <person name="de Almeida L.G."/>
            <person name="de Lima Cunha O."/>
            <person name="Ciapina L.P."/>
            <person name="Brocchi M."/>
            <person name="Colabardini A.C."/>
            <person name="de Araujo Lima B."/>
            <person name="Machado C.R."/>
            <person name="de Almeida Soares C.M."/>
            <person name="Probst C.M."/>
            <person name="de Menezes C.B."/>
            <person name="Thompson C.E."/>
            <person name="Bartholomeu D.C."/>
            <person name="Gradia D.F."/>
            <person name="Pavoni D.P."/>
            <person name="Grisard E.C."/>
            <person name="Fantinatti-Garboggini F."/>
            <person name="Marchini F.K."/>
            <person name="Rodrigues-Luiz G.F."/>
            <person name="Wagner G."/>
            <person name="Goldman G.H."/>
            <person name="Fietto J.L."/>
            <person name="Elias M.C."/>
            <person name="Goldman M.H."/>
            <person name="Sagot M.F."/>
            <person name="Pereira M."/>
            <person name="Stoco P.H."/>
            <person name="de Mendonca-Neto R.P."/>
            <person name="Teixeira S.M."/>
            <person name="Maciel T.E."/>
            <person name="de Oliveira Mendes T.A."/>
            <person name="Urmenyi T.P."/>
            <person name="de Souza W."/>
            <person name="Schenkman S."/>
            <person name="de Vasconcelos A.T."/>
        </authorList>
    </citation>
    <scope>NUCLEOTIDE SEQUENCE [LARGE SCALE GENOMIC DNA]</scope>
</reference>
<evidence type="ECO:0000313" key="3">
    <source>
        <dbReference type="Proteomes" id="UP000015354"/>
    </source>
</evidence>
<feature type="compositionally biased region" description="Low complexity" evidence="1">
    <location>
        <begin position="15"/>
        <end position="27"/>
    </location>
</feature>
<comment type="caution">
    <text evidence="2">The sequence shown here is derived from an EMBL/GenBank/DDBJ whole genome shotgun (WGS) entry which is preliminary data.</text>
</comment>
<evidence type="ECO:0000256" key="1">
    <source>
        <dbReference type="SAM" id="MobiDB-lite"/>
    </source>
</evidence>
<keyword evidence="3" id="KW-1185">Reference proteome</keyword>
<dbReference type="Proteomes" id="UP000015354">
    <property type="component" value="Unassembled WGS sequence"/>
</dbReference>
<accession>S9TGX3</accession>
<gene>
    <name evidence="2" type="ORF">STCU_11524</name>
</gene>
<organism evidence="2 3">
    <name type="scientific">Strigomonas culicis</name>
    <dbReference type="NCBI Taxonomy" id="28005"/>
    <lineage>
        <taxon>Eukaryota</taxon>
        <taxon>Discoba</taxon>
        <taxon>Euglenozoa</taxon>
        <taxon>Kinetoplastea</taxon>
        <taxon>Metakinetoplastina</taxon>
        <taxon>Trypanosomatida</taxon>
        <taxon>Trypanosomatidae</taxon>
        <taxon>Strigomonadinae</taxon>
        <taxon>Strigomonas</taxon>
    </lineage>
</organism>
<dbReference type="EMBL" id="ATMH01011495">
    <property type="protein sequence ID" value="EPY16139.1"/>
    <property type="molecule type" value="Genomic_DNA"/>
</dbReference>
<protein>
    <submittedName>
        <fullName evidence="2">Uncharacterized protein</fullName>
    </submittedName>
</protein>
<name>S9TGX3_9TRYP</name>
<feature type="region of interest" description="Disordered" evidence="1">
    <location>
        <begin position="12"/>
        <end position="35"/>
    </location>
</feature>